<dbReference type="GO" id="GO:0009060">
    <property type="term" value="P:aerobic respiration"/>
    <property type="evidence" value="ECO:0007669"/>
    <property type="project" value="TreeGrafter"/>
</dbReference>
<keyword evidence="1" id="KW-0874">Quinone</keyword>
<dbReference type="InterPro" id="IPR006137">
    <property type="entry name" value="NADH_UbQ_OxRdtase-like_20kDa"/>
</dbReference>
<protein>
    <submittedName>
        <fullName evidence="3">NADH ubiquinone oxidoreductase, subunit</fullName>
    </submittedName>
</protein>
<dbReference type="PANTHER" id="PTHR11995">
    <property type="entry name" value="NADH DEHYDROGENASE"/>
    <property type="match status" value="1"/>
</dbReference>
<dbReference type="GO" id="GO:0048038">
    <property type="term" value="F:quinone binding"/>
    <property type="evidence" value="ECO:0007669"/>
    <property type="project" value="UniProtKB-KW"/>
</dbReference>
<sequence>MVAARDWFGDGSLYVVDVPLACCALETQAATGERTGVPLEDIPEGAGVVVTLSGTITGPMLPSISAVLGAVPERSRVVAFGACACAGGPYWDSYAVVRGAGAVVPVDHFIAGCPPPPSALDDFLATERAGAEHEPV</sequence>
<dbReference type="RefSeq" id="WP_073186445.1">
    <property type="nucleotide sequence ID" value="NZ_FQZG01000014.1"/>
</dbReference>
<dbReference type="Gene3D" id="3.40.50.12280">
    <property type="match status" value="1"/>
</dbReference>
<dbReference type="GO" id="GO:0008137">
    <property type="term" value="F:NADH dehydrogenase (ubiquinone) activity"/>
    <property type="evidence" value="ECO:0007669"/>
    <property type="project" value="TreeGrafter"/>
</dbReference>
<dbReference type="OrthoDB" id="9786737at2"/>
<keyword evidence="4" id="KW-1185">Reference proteome</keyword>
<evidence type="ECO:0000256" key="1">
    <source>
        <dbReference type="ARBA" id="ARBA00022719"/>
    </source>
</evidence>
<proteinExistence type="predicted"/>
<dbReference type="GO" id="GO:0051536">
    <property type="term" value="F:iron-sulfur cluster binding"/>
    <property type="evidence" value="ECO:0007669"/>
    <property type="project" value="InterPro"/>
</dbReference>
<dbReference type="AlphaFoldDB" id="A0A1M6DTB3"/>
<dbReference type="STRING" id="1123357.SAMN02745244_01001"/>
<gene>
    <name evidence="3" type="ORF">SAMN02745244_01001</name>
</gene>
<name>A0A1M6DTB3_9ACTN</name>
<evidence type="ECO:0000259" key="2">
    <source>
        <dbReference type="Pfam" id="PF01058"/>
    </source>
</evidence>
<keyword evidence="3" id="KW-0830">Ubiquinone</keyword>
<dbReference type="GO" id="GO:0015990">
    <property type="term" value="P:electron transport coupled proton transport"/>
    <property type="evidence" value="ECO:0007669"/>
    <property type="project" value="TreeGrafter"/>
</dbReference>
<accession>A0A1M6DTB3</accession>
<organism evidence="3 4">
    <name type="scientific">Tessaracoccus bendigoensis DSM 12906</name>
    <dbReference type="NCBI Taxonomy" id="1123357"/>
    <lineage>
        <taxon>Bacteria</taxon>
        <taxon>Bacillati</taxon>
        <taxon>Actinomycetota</taxon>
        <taxon>Actinomycetes</taxon>
        <taxon>Propionibacteriales</taxon>
        <taxon>Propionibacteriaceae</taxon>
        <taxon>Tessaracoccus</taxon>
    </lineage>
</organism>
<evidence type="ECO:0000313" key="4">
    <source>
        <dbReference type="Proteomes" id="UP000184512"/>
    </source>
</evidence>
<evidence type="ECO:0000313" key="3">
    <source>
        <dbReference type="EMBL" id="SHI76451.1"/>
    </source>
</evidence>
<dbReference type="PANTHER" id="PTHR11995:SF14">
    <property type="entry name" value="NADH DEHYDROGENASE [UBIQUINONE] IRON-SULFUR PROTEIN 7, MITOCHONDRIAL"/>
    <property type="match status" value="1"/>
</dbReference>
<dbReference type="SUPFAM" id="SSF56770">
    <property type="entry name" value="HydA/Nqo6-like"/>
    <property type="match status" value="1"/>
</dbReference>
<reference evidence="4" key="1">
    <citation type="submission" date="2016-11" db="EMBL/GenBank/DDBJ databases">
        <authorList>
            <person name="Varghese N."/>
            <person name="Submissions S."/>
        </authorList>
    </citation>
    <scope>NUCLEOTIDE SEQUENCE [LARGE SCALE GENOMIC DNA]</scope>
    <source>
        <strain evidence="4">DSM 12906</strain>
    </source>
</reference>
<dbReference type="Pfam" id="PF01058">
    <property type="entry name" value="Oxidored_q6"/>
    <property type="match status" value="1"/>
</dbReference>
<dbReference type="GO" id="GO:0045271">
    <property type="term" value="C:respiratory chain complex I"/>
    <property type="evidence" value="ECO:0007669"/>
    <property type="project" value="TreeGrafter"/>
</dbReference>
<feature type="domain" description="NADH:ubiquinone oxidoreductase-like 20kDa subunit" evidence="2">
    <location>
        <begin position="43"/>
        <end position="122"/>
    </location>
</feature>
<dbReference type="EMBL" id="FQZG01000014">
    <property type="protein sequence ID" value="SHI76451.1"/>
    <property type="molecule type" value="Genomic_DNA"/>
</dbReference>
<dbReference type="Proteomes" id="UP000184512">
    <property type="component" value="Unassembled WGS sequence"/>
</dbReference>